<proteinExistence type="predicted"/>
<sequence length="689" mass="74870">MALGTGSALARHPLTTGAPVNLFDISMAAQPQAAALADILRQGVGRWVVAMVERAIRREESAVSVHGLANSPLLAQLLQRRRVELVHALSRALVARLDVERDEVSSSPGPVMSGSKLTLISESQIDAEIETARIVQLVESEAELPLLELAALSSRLQGCDRIDIATVPLGPLVCANALREAVHEVEADIAHRQALLRGLGTAMASQMREVYTELSQWLEQQGVEPMGYQVGAVDVVASVSSAARGSPMATVRTSGAEAPTPPADSMRELVAWAHRTQMVSEDASAALPELTLRVQPESLPGSAGPQLPRAAAEGLMQRLFEELRQQSSRSPSMARALQRLEQLAQRFAADVPQIWSDPEHVWWQLLDRLLAATALHDDLGTDDQRVLGHSLEELLQRLLASPKLDAQACLRAADKVQQLAAQLLERSASPGAEDVAALQRQADRGELELAFRNQIVQQLRSTPTSGLMRRFLLEPWTEVLVARALRHGATHEAVAEAALVVDDLIRATAQPGQKVSRAQRAVLLRQVEEGLADAELPRPRVDAELVELADLLRNPPTHPADLTEAWVEESVETLPVPALLDLHAGLPTVPLGGDLADGEPVQTPAQWVEALQPGALCRLFLQGIWMSARLKWVGPGQRLFLFQSRHGGRSHTLTQRMLCRLREAGLATTIEDNLLRAQAMESLVRHTVI</sequence>
<dbReference type="Pfam" id="PF07793">
    <property type="entry name" value="DUF1631"/>
    <property type="match status" value="2"/>
</dbReference>
<gene>
    <name evidence="1" type="ORF">ENE75_14460</name>
</gene>
<evidence type="ECO:0000313" key="2">
    <source>
        <dbReference type="Proteomes" id="UP000288178"/>
    </source>
</evidence>
<protein>
    <submittedName>
        <fullName evidence="1">DUF1631 family protein</fullName>
    </submittedName>
</protein>
<dbReference type="Proteomes" id="UP000288178">
    <property type="component" value="Unassembled WGS sequence"/>
</dbReference>
<evidence type="ECO:0000313" key="1">
    <source>
        <dbReference type="EMBL" id="RVT50993.1"/>
    </source>
</evidence>
<comment type="caution">
    <text evidence="1">The sequence shown here is derived from an EMBL/GenBank/DDBJ whole genome shotgun (WGS) entry which is preliminary data.</text>
</comment>
<name>A0A437JUT0_9BURK</name>
<accession>A0A437JUT0</accession>
<reference evidence="1 2" key="1">
    <citation type="submission" date="2019-01" db="EMBL/GenBank/DDBJ databases">
        <authorList>
            <person name="Chen W.-M."/>
        </authorList>
    </citation>
    <scope>NUCLEOTIDE SEQUENCE [LARGE SCALE GENOMIC DNA]</scope>
    <source>
        <strain evidence="1 2">ICH-3</strain>
    </source>
</reference>
<dbReference type="InterPro" id="IPR012434">
    <property type="entry name" value="DUF1631"/>
</dbReference>
<keyword evidence="2" id="KW-1185">Reference proteome</keyword>
<dbReference type="AlphaFoldDB" id="A0A437JUT0"/>
<organism evidence="1 2">
    <name type="scientific">Rubrivivax albus</name>
    <dbReference type="NCBI Taxonomy" id="2499835"/>
    <lineage>
        <taxon>Bacteria</taxon>
        <taxon>Pseudomonadati</taxon>
        <taxon>Pseudomonadota</taxon>
        <taxon>Betaproteobacteria</taxon>
        <taxon>Burkholderiales</taxon>
        <taxon>Sphaerotilaceae</taxon>
        <taxon>Rubrivivax</taxon>
    </lineage>
</organism>
<dbReference type="EMBL" id="SACT01000004">
    <property type="protein sequence ID" value="RVT50993.1"/>
    <property type="molecule type" value="Genomic_DNA"/>
</dbReference>